<dbReference type="Proteomes" id="UP000464577">
    <property type="component" value="Chromosome"/>
</dbReference>
<evidence type="ECO:0008006" key="4">
    <source>
        <dbReference type="Google" id="ProtNLM"/>
    </source>
</evidence>
<evidence type="ECO:0000313" key="3">
    <source>
        <dbReference type="Proteomes" id="UP000464577"/>
    </source>
</evidence>
<dbReference type="AlphaFoldDB" id="A0A6P1VUT5"/>
<keyword evidence="3" id="KW-1185">Reference proteome</keyword>
<name>A0A6P1VUT5_9BACT</name>
<dbReference type="KEGG" id="senf:GJR95_18975"/>
<feature type="chain" id="PRO_5027036992" description="DUF5683 domain-containing protein" evidence="1">
    <location>
        <begin position="19"/>
        <end position="198"/>
    </location>
</feature>
<dbReference type="EMBL" id="CP045997">
    <property type="protein sequence ID" value="QHV96961.1"/>
    <property type="molecule type" value="Genomic_DNA"/>
</dbReference>
<keyword evidence="1" id="KW-0732">Signal</keyword>
<evidence type="ECO:0000256" key="1">
    <source>
        <dbReference type="SAM" id="SignalP"/>
    </source>
</evidence>
<accession>A0A6P1VUT5</accession>
<gene>
    <name evidence="2" type="ORF">GJR95_18975</name>
</gene>
<protein>
    <recommendedName>
        <fullName evidence="4">DUF5683 domain-containing protein</fullName>
    </recommendedName>
</protein>
<proteinExistence type="predicted"/>
<evidence type="ECO:0000313" key="2">
    <source>
        <dbReference type="EMBL" id="QHV96961.1"/>
    </source>
</evidence>
<organism evidence="2 3">
    <name type="scientific">Spirosoma endbachense</name>
    <dbReference type="NCBI Taxonomy" id="2666025"/>
    <lineage>
        <taxon>Bacteria</taxon>
        <taxon>Pseudomonadati</taxon>
        <taxon>Bacteroidota</taxon>
        <taxon>Cytophagia</taxon>
        <taxon>Cytophagales</taxon>
        <taxon>Cytophagaceae</taxon>
        <taxon>Spirosoma</taxon>
    </lineage>
</organism>
<reference evidence="2 3" key="1">
    <citation type="submission" date="2019-11" db="EMBL/GenBank/DDBJ databases">
        <title>Spirosoma endbachense sp. nov., isolated from a natural salt meadow.</title>
        <authorList>
            <person name="Rojas J."/>
            <person name="Ambika Manirajan B."/>
            <person name="Ratering S."/>
            <person name="Suarez C."/>
            <person name="Geissler-Plaum R."/>
            <person name="Schnell S."/>
        </authorList>
    </citation>
    <scope>NUCLEOTIDE SEQUENCE [LARGE SCALE GENOMIC DNA]</scope>
    <source>
        <strain evidence="2 3">I-24</strain>
    </source>
</reference>
<dbReference type="RefSeq" id="WP_162387374.1">
    <property type="nucleotide sequence ID" value="NZ_CP045997.1"/>
</dbReference>
<sequence>MRSLLLAFGLFMTFAGVAQPGNALPVVAKSAITITSFGDSLVAKRGLLTTTIYKNNERQSNAAVRSLYQSNPKALAQHRWGNILKPIGPVMIISGLAIGYMGIRGEQQKAFIRGIGTKTQPNVPDVEVEYTKRSLPKTLLGLGLFIGAFYMIERSNELTSASVNLYNAKPSPIRDLSRLDKLKLGITSTGNVGLEAQF</sequence>
<feature type="signal peptide" evidence="1">
    <location>
        <begin position="1"/>
        <end position="18"/>
    </location>
</feature>